<protein>
    <submittedName>
        <fullName evidence="1">Uncharacterized protein</fullName>
    </submittedName>
</protein>
<keyword evidence="2" id="KW-1185">Reference proteome</keyword>
<dbReference type="AlphaFoldDB" id="M0ZUX6"/>
<dbReference type="HOGENOM" id="CLU_2162889_0_0_1"/>
<evidence type="ECO:0000313" key="1">
    <source>
        <dbReference type="EnsemblPlants" id="PGSC0003DMT400008678"/>
    </source>
</evidence>
<reference evidence="1" key="2">
    <citation type="submission" date="2015-06" db="UniProtKB">
        <authorList>
            <consortium name="EnsemblPlants"/>
        </authorList>
    </citation>
    <scope>IDENTIFICATION</scope>
    <source>
        <strain evidence="1">DM1-3 516 R44</strain>
    </source>
</reference>
<evidence type="ECO:0000313" key="2">
    <source>
        <dbReference type="Proteomes" id="UP000011115"/>
    </source>
</evidence>
<dbReference type="Proteomes" id="UP000011115">
    <property type="component" value="Unassembled WGS sequence"/>
</dbReference>
<proteinExistence type="predicted"/>
<accession>M0ZUX6</accession>
<dbReference type="Gramene" id="PGSC0003DMT400008678">
    <property type="protein sequence ID" value="PGSC0003DMT400008678"/>
    <property type="gene ID" value="PGSC0003DMG400003364"/>
</dbReference>
<dbReference type="InParanoid" id="M0ZUX6"/>
<reference evidence="2" key="1">
    <citation type="journal article" date="2011" name="Nature">
        <title>Genome sequence and analysis of the tuber crop potato.</title>
        <authorList>
            <consortium name="The Potato Genome Sequencing Consortium"/>
        </authorList>
    </citation>
    <scope>NUCLEOTIDE SEQUENCE [LARGE SCALE GENOMIC DNA]</scope>
    <source>
        <strain evidence="2">cv. DM1-3 516 R44</strain>
    </source>
</reference>
<dbReference type="EnsemblPlants" id="PGSC0003DMT400008678">
    <property type="protein sequence ID" value="PGSC0003DMT400008678"/>
    <property type="gene ID" value="PGSC0003DMG400003364"/>
</dbReference>
<dbReference type="PaxDb" id="4113-PGSC0003DMT400008678"/>
<name>M0ZUX6_SOLTU</name>
<sequence length="111" mass="13009">MDYAHKNKILKAIRRGAKFFQTFHVSVTTRTYTLDVVGTREPLLVPKRTLILADYKRKTNSNIHKLKTELNSLNSNTQLIKYEQYSIEILTVCKIIQKKVNTERHLDSVYL</sequence>
<organism evidence="1 2">
    <name type="scientific">Solanum tuberosum</name>
    <name type="common">Potato</name>
    <dbReference type="NCBI Taxonomy" id="4113"/>
    <lineage>
        <taxon>Eukaryota</taxon>
        <taxon>Viridiplantae</taxon>
        <taxon>Streptophyta</taxon>
        <taxon>Embryophyta</taxon>
        <taxon>Tracheophyta</taxon>
        <taxon>Spermatophyta</taxon>
        <taxon>Magnoliopsida</taxon>
        <taxon>eudicotyledons</taxon>
        <taxon>Gunneridae</taxon>
        <taxon>Pentapetalae</taxon>
        <taxon>asterids</taxon>
        <taxon>lamiids</taxon>
        <taxon>Solanales</taxon>
        <taxon>Solanaceae</taxon>
        <taxon>Solanoideae</taxon>
        <taxon>Solaneae</taxon>
        <taxon>Solanum</taxon>
    </lineage>
</organism>